<protein>
    <submittedName>
        <fullName evidence="4">CUB domain-containing protein</fullName>
    </submittedName>
</protein>
<dbReference type="Pfam" id="PF07801">
    <property type="entry name" value="DUF1647"/>
    <property type="match status" value="1"/>
</dbReference>
<keyword evidence="3" id="KW-1185">Reference proteome</keyword>
<evidence type="ECO:0000313" key="4">
    <source>
        <dbReference type="WBParaSite" id="HPLM_0000640601-mRNA-1"/>
    </source>
</evidence>
<reference evidence="2 3" key="2">
    <citation type="submission" date="2018-11" db="EMBL/GenBank/DDBJ databases">
        <authorList>
            <consortium name="Pathogen Informatics"/>
        </authorList>
    </citation>
    <scope>NUCLEOTIDE SEQUENCE [LARGE SCALE GENOMIC DNA]</scope>
    <source>
        <strain evidence="2 3">MHpl1</strain>
    </source>
</reference>
<evidence type="ECO:0000313" key="2">
    <source>
        <dbReference type="EMBL" id="VDO28851.1"/>
    </source>
</evidence>
<feature type="chain" id="PRO_5043123481" evidence="1">
    <location>
        <begin position="18"/>
        <end position="142"/>
    </location>
</feature>
<feature type="signal peptide" evidence="1">
    <location>
        <begin position="1"/>
        <end position="17"/>
    </location>
</feature>
<dbReference type="InterPro" id="IPR012444">
    <property type="entry name" value="DUF1647"/>
</dbReference>
<evidence type="ECO:0000313" key="3">
    <source>
        <dbReference type="Proteomes" id="UP000268014"/>
    </source>
</evidence>
<reference evidence="4" key="1">
    <citation type="submission" date="2017-02" db="UniProtKB">
        <authorList>
            <consortium name="WormBaseParasite"/>
        </authorList>
    </citation>
    <scope>IDENTIFICATION</scope>
</reference>
<name>A0A0N4W889_HAEPC</name>
<gene>
    <name evidence="2" type="ORF">HPLM_LOCUS6398</name>
</gene>
<organism evidence="4">
    <name type="scientific">Haemonchus placei</name>
    <name type="common">Barber's pole worm</name>
    <dbReference type="NCBI Taxonomy" id="6290"/>
    <lineage>
        <taxon>Eukaryota</taxon>
        <taxon>Metazoa</taxon>
        <taxon>Ecdysozoa</taxon>
        <taxon>Nematoda</taxon>
        <taxon>Chromadorea</taxon>
        <taxon>Rhabditida</taxon>
        <taxon>Rhabditina</taxon>
        <taxon>Rhabditomorpha</taxon>
        <taxon>Strongyloidea</taxon>
        <taxon>Trichostrongylidae</taxon>
        <taxon>Haemonchus</taxon>
    </lineage>
</organism>
<dbReference type="WBParaSite" id="HPLM_0000640601-mRNA-1">
    <property type="protein sequence ID" value="HPLM_0000640601-mRNA-1"/>
    <property type="gene ID" value="HPLM_0000640601"/>
</dbReference>
<dbReference type="Proteomes" id="UP000268014">
    <property type="component" value="Unassembled WGS sequence"/>
</dbReference>
<keyword evidence="1" id="KW-0732">Signal</keyword>
<dbReference type="EMBL" id="UZAF01016487">
    <property type="protein sequence ID" value="VDO28851.1"/>
    <property type="molecule type" value="Genomic_DNA"/>
</dbReference>
<sequence>MFSITVFHLLITWKTDAFTLLCFENVQLYERNDCICSDSYGNEFEICYRSKENASRIGRKFSCEHLGLRFELAGFFSDDTPTDKMKGFRQVFDARYPTYGNCDASAYKPLILNRLSALLSIQIRKSLFTIKKFSVFSLWENL</sequence>
<evidence type="ECO:0000256" key="1">
    <source>
        <dbReference type="SAM" id="SignalP"/>
    </source>
</evidence>
<accession>A0A0N4W889</accession>
<proteinExistence type="predicted"/>
<dbReference type="AlphaFoldDB" id="A0A0N4W889"/>